<dbReference type="Proteomes" id="UP000321794">
    <property type="component" value="Unassembled WGS sequence"/>
</dbReference>
<evidence type="ECO:0000313" key="2">
    <source>
        <dbReference type="EMBL" id="GEO73215.1"/>
    </source>
</evidence>
<comment type="caution">
    <text evidence="2">The sequence shown here is derived from an EMBL/GenBank/DDBJ whole genome shotgun (WGS) entry which is preliminary data.</text>
</comment>
<sequence>MQRKTIRKIATNLVKEFQTNDPIELCECLGIPVHYNDLGKNVMGYRTNLFGVSSIVLNSRLSSTEAKYTCGHELGHDRCGHEDNADYLRKSSLYSRILYGTEYEANCFMVELMLAENSLDDYVDTKEGVLQSISIPMWAAPYVDWTYVKKELLTNQMAGSNI</sequence>
<protein>
    <submittedName>
        <fullName evidence="2">ImmA/IrrE family metallo-endopeptidase</fullName>
    </submittedName>
</protein>
<dbReference type="Pfam" id="PF06114">
    <property type="entry name" value="Peptidase_M78"/>
    <property type="match status" value="1"/>
</dbReference>
<name>A0ABQ0WZ66_9LACO</name>
<keyword evidence="3" id="KW-1185">Reference proteome</keyword>
<feature type="domain" description="IrrE N-terminal-like" evidence="1">
    <location>
        <begin position="26"/>
        <end position="121"/>
    </location>
</feature>
<dbReference type="EMBL" id="BJZK01000042">
    <property type="protein sequence ID" value="GEO73215.1"/>
    <property type="molecule type" value="Genomic_DNA"/>
</dbReference>
<evidence type="ECO:0000313" key="3">
    <source>
        <dbReference type="Proteomes" id="UP000321794"/>
    </source>
</evidence>
<gene>
    <name evidence="2" type="ORF">LZY01_23830</name>
</gene>
<accession>A0ABQ0WZ66</accession>
<evidence type="ECO:0000259" key="1">
    <source>
        <dbReference type="Pfam" id="PF06114"/>
    </source>
</evidence>
<dbReference type="Gene3D" id="1.10.10.2910">
    <property type="match status" value="1"/>
</dbReference>
<proteinExistence type="predicted"/>
<dbReference type="RefSeq" id="WP_057733947.1">
    <property type="nucleotide sequence ID" value="NZ_BJZK01000042.1"/>
</dbReference>
<dbReference type="InterPro" id="IPR010359">
    <property type="entry name" value="IrrE_HExxH"/>
</dbReference>
<organism evidence="2 3">
    <name type="scientific">Levilactobacillus zymae</name>
    <dbReference type="NCBI Taxonomy" id="267363"/>
    <lineage>
        <taxon>Bacteria</taxon>
        <taxon>Bacillati</taxon>
        <taxon>Bacillota</taxon>
        <taxon>Bacilli</taxon>
        <taxon>Lactobacillales</taxon>
        <taxon>Lactobacillaceae</taxon>
        <taxon>Levilactobacillus</taxon>
    </lineage>
</organism>
<reference evidence="2 3" key="1">
    <citation type="submission" date="2019-07" db="EMBL/GenBank/DDBJ databases">
        <title>Whole genome shotgun sequence of Lactobacillus zymae NBRC 107157.</title>
        <authorList>
            <person name="Hosoyama A."/>
            <person name="Uohara A."/>
            <person name="Ohji S."/>
            <person name="Ichikawa N."/>
        </authorList>
    </citation>
    <scope>NUCLEOTIDE SEQUENCE [LARGE SCALE GENOMIC DNA]</scope>
    <source>
        <strain evidence="2 3">NBRC 107157</strain>
    </source>
</reference>